<dbReference type="EMBL" id="JN564907">
    <property type="protein sequence ID" value="AEY69579.1"/>
    <property type="molecule type" value="Genomic_DNA"/>
</dbReference>
<sequence length="64" mass="7084">MTLESARNAVAAGRFPVPTYKLGKLIVIDRAVHEEFFASKRRAGLLALRNNKKVNSQPEGDSDE</sequence>
<gene>
    <name evidence="1" type="ORF">AH2_00069</name>
</gene>
<reference evidence="1 2" key="1">
    <citation type="journal article" date="2012" name="BMC Genomics">
        <title>Comparative analysis of two phenotypically-similar but genomically-distinct Burkholderia cenocepacia-specific bacteriophages.</title>
        <authorList>
            <person name="Lynch K.H."/>
            <person name="Stothard P."/>
            <person name="Dennis J.J."/>
        </authorList>
    </citation>
    <scope>NUCLEOTIDE SEQUENCE [LARGE SCALE GENOMIC DNA]</scope>
</reference>
<accession>I6NTP5</accession>
<keyword evidence="2" id="KW-1185">Reference proteome</keyword>
<protein>
    <submittedName>
        <fullName evidence="1">Excisionase</fullName>
    </submittedName>
</protein>
<proteinExistence type="predicted"/>
<dbReference type="Proteomes" id="UP000009012">
    <property type="component" value="Segment"/>
</dbReference>
<evidence type="ECO:0000313" key="1">
    <source>
        <dbReference type="EMBL" id="AEY69579.1"/>
    </source>
</evidence>
<dbReference type="GeneID" id="13405249"/>
<evidence type="ECO:0000313" key="2">
    <source>
        <dbReference type="Proteomes" id="UP000009012"/>
    </source>
</evidence>
<organism evidence="1 2">
    <name type="scientific">Burkholderia phage vB_BceS_AH2</name>
    <dbReference type="NCBI Taxonomy" id="1133022"/>
    <lineage>
        <taxon>Viruses</taxon>
        <taxon>Duplodnaviria</taxon>
        <taxon>Heunggongvirae</taxon>
        <taxon>Uroviricota</taxon>
        <taxon>Caudoviricetes</taxon>
        <taxon>Casjensviridae</taxon>
        <taxon>Ahduovirus</taxon>
        <taxon>Ahduovirus AH2</taxon>
        <taxon>Burkholderia virus AH2</taxon>
    </lineage>
</organism>
<dbReference type="KEGG" id="vg:13405249"/>
<dbReference type="RefSeq" id="YP_006561153.1">
    <property type="nucleotide sequence ID" value="NC_018283.1"/>
</dbReference>
<name>I6NTP5_9CAUD</name>